<sequence>MIEQIINDIKLAYHKQLIKKDGEKYKIRVSPMLFDKIISFYNYNNLIETNIYKKIFIMGIPLTKDFTMNGLKWELCIVKNSKNYDDKLKERDFNIFLIDEIRKLYDKKFEEFLNEYLNRYSTGVKDNG</sequence>
<name>A0A8S5UE38_9CAUD</name>
<proteinExistence type="predicted"/>
<dbReference type="EMBL" id="BK016070">
    <property type="protein sequence ID" value="DAF92691.1"/>
    <property type="molecule type" value="Genomic_DNA"/>
</dbReference>
<protein>
    <submittedName>
        <fullName evidence="1">Uncharacterized protein</fullName>
    </submittedName>
</protein>
<evidence type="ECO:0000313" key="1">
    <source>
        <dbReference type="EMBL" id="DAF92691.1"/>
    </source>
</evidence>
<accession>A0A8S5UE38</accession>
<organism evidence="1">
    <name type="scientific">Myoviridae sp. ct1AP5</name>
    <dbReference type="NCBI Taxonomy" id="2825017"/>
    <lineage>
        <taxon>Viruses</taxon>
        <taxon>Duplodnaviria</taxon>
        <taxon>Heunggongvirae</taxon>
        <taxon>Uroviricota</taxon>
        <taxon>Caudoviricetes</taxon>
    </lineage>
</organism>
<reference evidence="1" key="1">
    <citation type="journal article" date="2021" name="Proc. Natl. Acad. Sci. U.S.A.">
        <title>A Catalog of Tens of Thousands of Viruses from Human Metagenomes Reveals Hidden Associations with Chronic Diseases.</title>
        <authorList>
            <person name="Tisza M.J."/>
            <person name="Buck C.B."/>
        </authorList>
    </citation>
    <scope>NUCLEOTIDE SEQUENCE</scope>
    <source>
        <strain evidence="1">Ct1AP5</strain>
    </source>
</reference>